<feature type="domain" description="PBZ-type" evidence="7">
    <location>
        <begin position="6"/>
        <end position="30"/>
    </location>
</feature>
<dbReference type="InterPro" id="IPR019361">
    <property type="entry name" value="HPF1"/>
</dbReference>
<dbReference type="GO" id="GO:0005694">
    <property type="term" value="C:chromosome"/>
    <property type="evidence" value="ECO:0007669"/>
    <property type="project" value="UniProtKB-SubCell"/>
</dbReference>
<evidence type="ECO:0000313" key="8">
    <source>
        <dbReference type="EMBL" id="KAK6626020.1"/>
    </source>
</evidence>
<reference evidence="8 9" key="1">
    <citation type="submission" date="2023-10" db="EMBL/GenBank/DDBJ databases">
        <title>Genomes of two closely related lineages of the louse Polyplax serrata with different host specificities.</title>
        <authorList>
            <person name="Martinu J."/>
            <person name="Tarabai H."/>
            <person name="Stefka J."/>
            <person name="Hypsa V."/>
        </authorList>
    </citation>
    <scope>NUCLEOTIDE SEQUENCE [LARGE SCALE GENOMIC DNA]</scope>
    <source>
        <strain evidence="8">HR10_N</strain>
    </source>
</reference>
<proteinExistence type="inferred from homology"/>
<sequence>METKEKPVCSYGSKCYRKNPKHFEAYSHPNNIKADNVRGDSTKELHVTKRHKIEQDGNDTRRTSPRNRPYKMSQTTFTNRRKEPNIVESRNRKNCKGKQSTNNSLSQATIKPSKRNQEQVPHNRTIPEKSDESKISESSDESDDAESVKSSSWIFIRKENNDTDENIKRVNQEGKSVEEIIKHLFLFDMPKCFYSFFDFCESINNDDPTKAIEFCGLKLVGPYDVLLGKINSSIDRTLALCHWRYYYDPPEFQTVLASNSSGFHVGYWRDDPKEQPVFLASNNAVNCTFKIEAENLFGTVFHYLDTLTTTSDPFMKVKISKFQSLLTTWAKKHEFHLQKNTNKMDARQKKVVTKSFHKLGIVVPVEKKTELGYRPLLESEANLKKICKHIMEADGEAEREALWENLQPLINAANIANDECDFGNGLELGVDLFCMGSSVFHEIIEHLLTTAYSLLDRNEFEEIIKAHLKSRKNGSDLGVK</sequence>
<dbReference type="GO" id="GO:0042393">
    <property type="term" value="F:histone binding"/>
    <property type="evidence" value="ECO:0007669"/>
    <property type="project" value="InterPro"/>
</dbReference>
<evidence type="ECO:0000256" key="4">
    <source>
        <dbReference type="ARBA" id="ARBA00022454"/>
    </source>
</evidence>
<keyword evidence="4" id="KW-0158">Chromosome</keyword>
<evidence type="ECO:0000259" key="7">
    <source>
        <dbReference type="Pfam" id="PF10283"/>
    </source>
</evidence>
<evidence type="ECO:0000256" key="6">
    <source>
        <dbReference type="SAM" id="MobiDB-lite"/>
    </source>
</evidence>
<comment type="subcellular location">
    <subcellularLocation>
        <location evidence="2">Chromosome</location>
    </subcellularLocation>
    <subcellularLocation>
        <location evidence="1">Nucleus</location>
    </subcellularLocation>
</comment>
<dbReference type="EMBL" id="JAWJWE010000037">
    <property type="protein sequence ID" value="KAK6626020.1"/>
    <property type="molecule type" value="Genomic_DNA"/>
</dbReference>
<dbReference type="PANTHER" id="PTHR13386">
    <property type="entry name" value="HISTONE PARYLATION FACTOR 1"/>
    <property type="match status" value="1"/>
</dbReference>
<dbReference type="PANTHER" id="PTHR13386:SF1">
    <property type="entry name" value="HISTONE PARYLATION FACTOR 1"/>
    <property type="match status" value="1"/>
</dbReference>
<feature type="compositionally biased region" description="Basic and acidic residues" evidence="6">
    <location>
        <begin position="125"/>
        <end position="137"/>
    </location>
</feature>
<dbReference type="AlphaFoldDB" id="A0AAN8S3H9"/>
<evidence type="ECO:0000313" key="9">
    <source>
        <dbReference type="Proteomes" id="UP001372834"/>
    </source>
</evidence>
<feature type="compositionally biased region" description="Basic and acidic residues" evidence="6">
    <location>
        <begin position="35"/>
        <end position="62"/>
    </location>
</feature>
<feature type="compositionally biased region" description="Basic and acidic residues" evidence="6">
    <location>
        <begin position="80"/>
        <end position="91"/>
    </location>
</feature>
<feature type="region of interest" description="Disordered" evidence="6">
    <location>
        <begin position="23"/>
        <end position="147"/>
    </location>
</feature>
<dbReference type="Pfam" id="PF10228">
    <property type="entry name" value="HPF1"/>
    <property type="match status" value="1"/>
</dbReference>
<dbReference type="Pfam" id="PF10283">
    <property type="entry name" value="zf-CCHH"/>
    <property type="match status" value="1"/>
</dbReference>
<dbReference type="GO" id="GO:0005634">
    <property type="term" value="C:nucleus"/>
    <property type="evidence" value="ECO:0007669"/>
    <property type="project" value="UniProtKB-SubCell"/>
</dbReference>
<dbReference type="InterPro" id="IPR019406">
    <property type="entry name" value="APLF_PBZ"/>
</dbReference>
<comment type="similarity">
    <text evidence="3">Belongs to the HPF1 family.</text>
</comment>
<accession>A0AAN8S3H9</accession>
<evidence type="ECO:0000256" key="5">
    <source>
        <dbReference type="ARBA" id="ARBA00023242"/>
    </source>
</evidence>
<dbReference type="GO" id="GO:0072572">
    <property type="term" value="F:poly-ADP-D-ribose binding"/>
    <property type="evidence" value="ECO:0007669"/>
    <property type="project" value="TreeGrafter"/>
</dbReference>
<comment type="caution">
    <text evidence="8">The sequence shown here is derived from an EMBL/GenBank/DDBJ whole genome shotgun (WGS) entry which is preliminary data.</text>
</comment>
<gene>
    <name evidence="8" type="ORF">RUM43_006324</name>
</gene>
<evidence type="ECO:0000256" key="2">
    <source>
        <dbReference type="ARBA" id="ARBA00004286"/>
    </source>
</evidence>
<dbReference type="Proteomes" id="UP001372834">
    <property type="component" value="Unassembled WGS sequence"/>
</dbReference>
<keyword evidence="5" id="KW-0539">Nucleus</keyword>
<name>A0AAN8S3H9_POLSC</name>
<evidence type="ECO:0000256" key="3">
    <source>
        <dbReference type="ARBA" id="ARBA00010803"/>
    </source>
</evidence>
<dbReference type="GO" id="GO:0006974">
    <property type="term" value="P:DNA damage response"/>
    <property type="evidence" value="ECO:0007669"/>
    <property type="project" value="InterPro"/>
</dbReference>
<evidence type="ECO:0000256" key="1">
    <source>
        <dbReference type="ARBA" id="ARBA00004123"/>
    </source>
</evidence>
<feature type="compositionally biased region" description="Polar residues" evidence="6">
    <location>
        <begin position="97"/>
        <end position="110"/>
    </location>
</feature>
<organism evidence="8 9">
    <name type="scientific">Polyplax serrata</name>
    <name type="common">Common mouse louse</name>
    <dbReference type="NCBI Taxonomy" id="468196"/>
    <lineage>
        <taxon>Eukaryota</taxon>
        <taxon>Metazoa</taxon>
        <taxon>Ecdysozoa</taxon>
        <taxon>Arthropoda</taxon>
        <taxon>Hexapoda</taxon>
        <taxon>Insecta</taxon>
        <taxon>Pterygota</taxon>
        <taxon>Neoptera</taxon>
        <taxon>Paraneoptera</taxon>
        <taxon>Psocodea</taxon>
        <taxon>Troctomorpha</taxon>
        <taxon>Phthiraptera</taxon>
        <taxon>Anoplura</taxon>
        <taxon>Polyplacidae</taxon>
        <taxon>Polyplax</taxon>
    </lineage>
</organism>
<protein>
    <recommendedName>
        <fullName evidence="7">PBZ-type domain-containing protein</fullName>
    </recommendedName>
</protein>